<dbReference type="PANTHER" id="PTHR23077:SF132">
    <property type="entry name" value="ATP-DEPENDENT ZN PROTEASE"/>
    <property type="match status" value="1"/>
</dbReference>
<dbReference type="InterPro" id="IPR003959">
    <property type="entry name" value="ATPase_AAA_core"/>
</dbReference>
<dbReference type="Gene3D" id="3.40.50.300">
    <property type="entry name" value="P-loop containing nucleotide triphosphate hydrolases"/>
    <property type="match status" value="1"/>
</dbReference>
<accession>A0AAV9PGW2</accession>
<dbReference type="AlphaFoldDB" id="A0AAV9PGW2"/>
<dbReference type="GO" id="GO:0005524">
    <property type="term" value="F:ATP binding"/>
    <property type="evidence" value="ECO:0007669"/>
    <property type="project" value="InterPro"/>
</dbReference>
<dbReference type="RefSeq" id="XP_064660258.1">
    <property type="nucleotide sequence ID" value="XM_064801628.1"/>
</dbReference>
<dbReference type="GO" id="GO:0005634">
    <property type="term" value="C:nucleus"/>
    <property type="evidence" value="ECO:0007669"/>
    <property type="project" value="TreeGrafter"/>
</dbReference>
<dbReference type="GO" id="GO:1990275">
    <property type="term" value="F:preribosome binding"/>
    <property type="evidence" value="ECO:0007669"/>
    <property type="project" value="TreeGrafter"/>
</dbReference>
<dbReference type="Pfam" id="PF00004">
    <property type="entry name" value="AAA"/>
    <property type="match status" value="1"/>
</dbReference>
<organism evidence="3 4">
    <name type="scientific">Saxophila tyrrhenica</name>
    <dbReference type="NCBI Taxonomy" id="1690608"/>
    <lineage>
        <taxon>Eukaryota</taxon>
        <taxon>Fungi</taxon>
        <taxon>Dikarya</taxon>
        <taxon>Ascomycota</taxon>
        <taxon>Pezizomycotina</taxon>
        <taxon>Dothideomycetes</taxon>
        <taxon>Dothideomycetidae</taxon>
        <taxon>Mycosphaerellales</taxon>
        <taxon>Extremaceae</taxon>
        <taxon>Saxophila</taxon>
    </lineage>
</organism>
<evidence type="ECO:0000259" key="2">
    <source>
        <dbReference type="SMART" id="SM00382"/>
    </source>
</evidence>
<dbReference type="GO" id="GO:0003723">
    <property type="term" value="F:RNA binding"/>
    <property type="evidence" value="ECO:0007669"/>
    <property type="project" value="TreeGrafter"/>
</dbReference>
<dbReference type="InterPro" id="IPR027417">
    <property type="entry name" value="P-loop_NTPase"/>
</dbReference>
<dbReference type="InterPro" id="IPR050168">
    <property type="entry name" value="AAA_ATPase_domain"/>
</dbReference>
<evidence type="ECO:0000256" key="1">
    <source>
        <dbReference type="SAM" id="MobiDB-lite"/>
    </source>
</evidence>
<feature type="region of interest" description="Disordered" evidence="1">
    <location>
        <begin position="447"/>
        <end position="534"/>
    </location>
</feature>
<comment type="caution">
    <text evidence="3">The sequence shown here is derived from an EMBL/GenBank/DDBJ whole genome shotgun (WGS) entry which is preliminary data.</text>
</comment>
<dbReference type="GO" id="GO:0042254">
    <property type="term" value="P:ribosome biogenesis"/>
    <property type="evidence" value="ECO:0007669"/>
    <property type="project" value="TreeGrafter"/>
</dbReference>
<proteinExistence type="predicted"/>
<reference evidence="3 4" key="1">
    <citation type="submission" date="2023-08" db="EMBL/GenBank/DDBJ databases">
        <title>Black Yeasts Isolated from many extreme environments.</title>
        <authorList>
            <person name="Coleine C."/>
            <person name="Stajich J.E."/>
            <person name="Selbmann L."/>
        </authorList>
    </citation>
    <scope>NUCLEOTIDE SEQUENCE [LARGE SCALE GENOMIC DNA]</scope>
    <source>
        <strain evidence="3 4">CCFEE 5935</strain>
    </source>
</reference>
<gene>
    <name evidence="3" type="ORF">LTR77_004374</name>
</gene>
<dbReference type="GO" id="GO:0016887">
    <property type="term" value="F:ATP hydrolysis activity"/>
    <property type="evidence" value="ECO:0007669"/>
    <property type="project" value="InterPro"/>
</dbReference>
<name>A0AAV9PGW2_9PEZI</name>
<feature type="compositionally biased region" description="Basic and acidic residues" evidence="1">
    <location>
        <begin position="462"/>
        <end position="473"/>
    </location>
</feature>
<keyword evidence="4" id="KW-1185">Reference proteome</keyword>
<protein>
    <recommendedName>
        <fullName evidence="2">AAA+ ATPase domain-containing protein</fullName>
    </recommendedName>
</protein>
<dbReference type="GeneID" id="89925720"/>
<dbReference type="SUPFAM" id="SSF52540">
    <property type="entry name" value="P-loop containing nucleoside triphosphate hydrolases"/>
    <property type="match status" value="1"/>
</dbReference>
<feature type="domain" description="AAA+ ATPase" evidence="2">
    <location>
        <begin position="230"/>
        <end position="359"/>
    </location>
</feature>
<dbReference type="EMBL" id="JAVRRT010000006">
    <property type="protein sequence ID" value="KAK5171230.1"/>
    <property type="molecule type" value="Genomic_DNA"/>
</dbReference>
<sequence>MGHYNGNSKRPLGGFDEVYNDFKKHCSADRVNTDLAVTISIREKHPDAHVTTISAPDCDLLGFAEAGSLETRLRTEGDNFLAQRTYTPPATRLEQGQGSLGERVGFGFYDGRYDGQEFNFYEARWRDEFFGRGTKNYYILSPKAEIDAAGHSAWVDSLLLAASKWTSELHDEIYVFDSGEWDKNKHLWKAVQNSKWDDVIMDPATKDTLVSDVQNFFDSRSIYEEYAVPWKRGIILHGTPGCGKTISIKALMNALDKRSPPVASLYVKTFTTNCPGEEYSIREIFERARVLAPCMLVFEDLDSLVKDKIRSYFLNEVDGLEDNNGILMVGSTNHLDRLDPGISKRPSRFDRKYHFKIPGYDERILYCEYWKKKLEKNSKIDFDPAICDVVAKLTEGFSFAYMKELFVQTLLTIVGGREQELDAMQTAEEAKVVPGSATLVVGKGKVDTTAAKEESEQASTPEKAEEKKEKKPEFAMPQVEIPDNLKSNSLMRVLDKQATALWKDMDNSTDPEAGRKPAAKDEDEDSDDDKKGCC</sequence>
<dbReference type="InterPro" id="IPR003593">
    <property type="entry name" value="AAA+_ATPase"/>
</dbReference>
<dbReference type="SMART" id="SM00382">
    <property type="entry name" value="AAA"/>
    <property type="match status" value="1"/>
</dbReference>
<evidence type="ECO:0000313" key="3">
    <source>
        <dbReference type="EMBL" id="KAK5171230.1"/>
    </source>
</evidence>
<dbReference type="PANTHER" id="PTHR23077">
    <property type="entry name" value="AAA-FAMILY ATPASE"/>
    <property type="match status" value="1"/>
</dbReference>
<evidence type="ECO:0000313" key="4">
    <source>
        <dbReference type="Proteomes" id="UP001337655"/>
    </source>
</evidence>
<dbReference type="Proteomes" id="UP001337655">
    <property type="component" value="Unassembled WGS sequence"/>
</dbReference>